<feature type="transmembrane region" description="Helical" evidence="2">
    <location>
        <begin position="250"/>
        <end position="269"/>
    </location>
</feature>
<feature type="transmembrane region" description="Helical" evidence="2">
    <location>
        <begin position="289"/>
        <end position="308"/>
    </location>
</feature>
<evidence type="ECO:0000256" key="1">
    <source>
        <dbReference type="SAM" id="MobiDB-lite"/>
    </source>
</evidence>
<feature type="transmembrane region" description="Helical" evidence="2">
    <location>
        <begin position="186"/>
        <end position="206"/>
    </location>
</feature>
<dbReference type="Pfam" id="PF19590">
    <property type="entry name" value="TrbL_3"/>
    <property type="match status" value="1"/>
</dbReference>
<evidence type="ECO:0000256" key="2">
    <source>
        <dbReference type="SAM" id="Phobius"/>
    </source>
</evidence>
<accession>A0A1G6VR85</accession>
<protein>
    <submittedName>
        <fullName evidence="3">Type IV secretion system protein TrbL</fullName>
    </submittedName>
</protein>
<evidence type="ECO:0000313" key="4">
    <source>
        <dbReference type="Proteomes" id="UP000324021"/>
    </source>
</evidence>
<dbReference type="RefSeq" id="WP_149782502.1">
    <property type="nucleotide sequence ID" value="NZ_FMZP01000031.1"/>
</dbReference>
<organism evidence="3 4">
    <name type="scientific">Natrinema hispanicum</name>
    <dbReference type="NCBI Taxonomy" id="392421"/>
    <lineage>
        <taxon>Archaea</taxon>
        <taxon>Methanobacteriati</taxon>
        <taxon>Methanobacteriota</taxon>
        <taxon>Stenosarchaea group</taxon>
        <taxon>Halobacteria</taxon>
        <taxon>Halobacteriales</taxon>
        <taxon>Natrialbaceae</taxon>
        <taxon>Natrinema</taxon>
    </lineage>
</organism>
<feature type="region of interest" description="Disordered" evidence="1">
    <location>
        <begin position="329"/>
        <end position="372"/>
    </location>
</feature>
<dbReference type="InterPro" id="IPR045782">
    <property type="entry name" value="TrbL_3"/>
</dbReference>
<dbReference type="AlphaFoldDB" id="A0A1G6VR85"/>
<keyword evidence="2" id="KW-0472">Membrane</keyword>
<feature type="transmembrane region" description="Helical" evidence="2">
    <location>
        <begin position="149"/>
        <end position="174"/>
    </location>
</feature>
<keyword evidence="2" id="KW-1133">Transmembrane helix</keyword>
<dbReference type="Proteomes" id="UP000324021">
    <property type="component" value="Unassembled WGS sequence"/>
</dbReference>
<sequence>MVDLIDVVLEGFKGVVEWFIGLFMEGLRSGYNTLTEEMFGTPTPQTDGAFIFGEPSNAPWPAIQDGVIGGEIMLISLLLLIMSVQGRHTIRIFNIGSAYEARKTKKTAWVGAFLIITWYWVGALALFLVDGFTIALMPDLSSLSAAMLRFLAGTITNPALGLLFALLGGIAMWVLESLFYIRRILLYVYLYGMPIAFGLAYGNIPVLSDVAMGFSKRFVPLAVLPLPAAITFKGYDLIYTGESGLTPETLFLEYLVAASLPFVALYVTWKTFKYATPMTAKVLGGATKTAVLVGGVAAGAYVGGAGVATTAARWGPKAAAGHAVAQKAAARGGHGSEDGEKPSYRRTENDPGGSTVEASSTNHGMEYDRGIY</sequence>
<feature type="transmembrane region" description="Helical" evidence="2">
    <location>
        <begin position="66"/>
        <end position="86"/>
    </location>
</feature>
<gene>
    <name evidence="3" type="ORF">SAMN05192552_10316</name>
</gene>
<keyword evidence="2" id="KW-0812">Transmembrane</keyword>
<feature type="transmembrane region" description="Helical" evidence="2">
    <location>
        <begin position="107"/>
        <end position="129"/>
    </location>
</feature>
<evidence type="ECO:0000313" key="3">
    <source>
        <dbReference type="EMBL" id="SDD56051.1"/>
    </source>
</evidence>
<reference evidence="3 4" key="1">
    <citation type="submission" date="2016-10" db="EMBL/GenBank/DDBJ databases">
        <authorList>
            <person name="Varghese N."/>
            <person name="Submissions S."/>
        </authorList>
    </citation>
    <scope>NUCLEOTIDE SEQUENCE [LARGE SCALE GENOMIC DNA]</scope>
    <source>
        <strain evidence="3 4">CDM_1</strain>
    </source>
</reference>
<name>A0A1G6VR85_9EURY</name>
<feature type="compositionally biased region" description="Basic and acidic residues" evidence="1">
    <location>
        <begin position="334"/>
        <end position="349"/>
    </location>
</feature>
<proteinExistence type="predicted"/>
<dbReference type="EMBL" id="FMZP01000031">
    <property type="protein sequence ID" value="SDD56051.1"/>
    <property type="molecule type" value="Genomic_DNA"/>
</dbReference>